<keyword evidence="4" id="KW-0677">Repeat</keyword>
<dbReference type="InterPro" id="IPR044677">
    <property type="entry name" value="SLC25A3/Pic2/Mir1-like"/>
</dbReference>
<protein>
    <submittedName>
        <fullName evidence="9">Uncharacterized protein</fullName>
    </submittedName>
</protein>
<dbReference type="Gramene" id="evm.model.01.1579">
    <property type="protein sequence ID" value="cds.evm.model.01.1579"/>
    <property type="gene ID" value="evm.TU.01.1579"/>
</dbReference>
<dbReference type="EnsemblPlants" id="evm.model.01.1579">
    <property type="protein sequence ID" value="cds.evm.model.01.1579"/>
    <property type="gene ID" value="evm.TU.01.1579"/>
</dbReference>
<reference evidence="9" key="1">
    <citation type="submission" date="2018-11" db="EMBL/GenBank/DDBJ databases">
        <authorList>
            <person name="Grassa J C."/>
        </authorList>
    </citation>
    <scope>NUCLEOTIDE SEQUENCE [LARGE SCALE GENOMIC DNA]</scope>
</reference>
<reference evidence="9" key="2">
    <citation type="submission" date="2021-03" db="UniProtKB">
        <authorList>
            <consortium name="EnsemblPlants"/>
        </authorList>
    </citation>
    <scope>IDENTIFICATION</scope>
</reference>
<comment type="similarity">
    <text evidence="2">Belongs to the mitochondrial carrier (TC 2.A.29) family.</text>
</comment>
<keyword evidence="7" id="KW-0496">Mitochondrion</keyword>
<comment type="subcellular location">
    <subcellularLocation>
        <location evidence="1">Mitochondrion inner membrane</location>
        <topology evidence="1">Multi-pass membrane protein</topology>
    </subcellularLocation>
</comment>
<keyword evidence="3" id="KW-0813">Transport</keyword>
<evidence type="ECO:0000256" key="3">
    <source>
        <dbReference type="ARBA" id="ARBA00022448"/>
    </source>
</evidence>
<sequence length="81" mass="8639">MAIVRILQARPITTVSPSAFDVEAAAVAPRKDFVVPSPAKSGRKIEMYSPAFYTACTASGILSCGLTHMAITHLDLVKCNM</sequence>
<feature type="transmembrane region" description="Helical" evidence="8">
    <location>
        <begin position="50"/>
        <end position="71"/>
    </location>
</feature>
<evidence type="ECO:0000256" key="1">
    <source>
        <dbReference type="ARBA" id="ARBA00004448"/>
    </source>
</evidence>
<accession>A0A803NHP3</accession>
<evidence type="ECO:0000256" key="4">
    <source>
        <dbReference type="ARBA" id="ARBA00022737"/>
    </source>
</evidence>
<evidence type="ECO:0000256" key="2">
    <source>
        <dbReference type="ARBA" id="ARBA00006375"/>
    </source>
</evidence>
<evidence type="ECO:0000313" key="9">
    <source>
        <dbReference type="EnsemblPlants" id="cds.evm.model.01.1579"/>
    </source>
</evidence>
<dbReference type="GO" id="GO:0005315">
    <property type="term" value="F:phosphate transmembrane transporter activity"/>
    <property type="evidence" value="ECO:0007669"/>
    <property type="project" value="InterPro"/>
</dbReference>
<keyword evidence="8" id="KW-0472">Membrane</keyword>
<dbReference type="EMBL" id="UZAU01000040">
    <property type="status" value="NOT_ANNOTATED_CDS"/>
    <property type="molecule type" value="Genomic_DNA"/>
</dbReference>
<name>A0A803NHP3_CANSA</name>
<keyword evidence="5" id="KW-0999">Mitochondrion inner membrane</keyword>
<evidence type="ECO:0000256" key="7">
    <source>
        <dbReference type="ARBA" id="ARBA00023128"/>
    </source>
</evidence>
<dbReference type="GO" id="GO:1990547">
    <property type="term" value="P:mitochondrial phosphate ion transmembrane transport"/>
    <property type="evidence" value="ECO:0007669"/>
    <property type="project" value="InterPro"/>
</dbReference>
<dbReference type="PANTHER" id="PTHR45671">
    <property type="entry name" value="SOLUTE CARRIER FAMILY 25 (MITOCHONDRIAL CARRIER PHOSPHATE CARRIER), MEMBER 3, LIKE-RELATED-RELATED"/>
    <property type="match status" value="1"/>
</dbReference>
<evidence type="ECO:0000256" key="8">
    <source>
        <dbReference type="SAM" id="Phobius"/>
    </source>
</evidence>
<keyword evidence="10" id="KW-1185">Reference proteome</keyword>
<keyword evidence="8" id="KW-0812">Transmembrane</keyword>
<evidence type="ECO:0000313" key="10">
    <source>
        <dbReference type="Proteomes" id="UP000596661"/>
    </source>
</evidence>
<evidence type="ECO:0000256" key="6">
    <source>
        <dbReference type="ARBA" id="ARBA00022989"/>
    </source>
</evidence>
<dbReference type="GO" id="GO:0005743">
    <property type="term" value="C:mitochondrial inner membrane"/>
    <property type="evidence" value="ECO:0007669"/>
    <property type="project" value="UniProtKB-SubCell"/>
</dbReference>
<dbReference type="Proteomes" id="UP000596661">
    <property type="component" value="Chromosome 1"/>
</dbReference>
<evidence type="ECO:0000256" key="5">
    <source>
        <dbReference type="ARBA" id="ARBA00022792"/>
    </source>
</evidence>
<keyword evidence="6 8" id="KW-1133">Transmembrane helix</keyword>
<organism evidence="9 10">
    <name type="scientific">Cannabis sativa</name>
    <name type="common">Hemp</name>
    <name type="synonym">Marijuana</name>
    <dbReference type="NCBI Taxonomy" id="3483"/>
    <lineage>
        <taxon>Eukaryota</taxon>
        <taxon>Viridiplantae</taxon>
        <taxon>Streptophyta</taxon>
        <taxon>Embryophyta</taxon>
        <taxon>Tracheophyta</taxon>
        <taxon>Spermatophyta</taxon>
        <taxon>Magnoliopsida</taxon>
        <taxon>eudicotyledons</taxon>
        <taxon>Gunneridae</taxon>
        <taxon>Pentapetalae</taxon>
        <taxon>rosids</taxon>
        <taxon>fabids</taxon>
        <taxon>Rosales</taxon>
        <taxon>Cannabaceae</taxon>
        <taxon>Cannabis</taxon>
    </lineage>
</organism>
<dbReference type="PANTHER" id="PTHR45671:SF24">
    <property type="entry name" value="MITOCHONDRIAL PHOSPHATE CARRIER PROTEIN"/>
    <property type="match status" value="1"/>
</dbReference>
<dbReference type="AlphaFoldDB" id="A0A803NHP3"/>
<proteinExistence type="inferred from homology"/>